<evidence type="ECO:0000313" key="2">
    <source>
        <dbReference type="EMBL" id="EMM7456151.1"/>
    </source>
</evidence>
<accession>A0AAN4EQR9</accession>
<reference evidence="2" key="1">
    <citation type="submission" date="2024-02" db="EMBL/GenBank/DDBJ databases">
        <authorList>
            <consortium name="Clinical and Environmental Microbiology Branch: Whole genome sequencing antimicrobial resistance pathogens in the healthcare setting"/>
        </authorList>
    </citation>
    <scope>NUCLEOTIDE SEQUENCE</scope>
    <source>
        <strain evidence="2">Whole organism</strain>
    </source>
</reference>
<evidence type="ECO:0000256" key="1">
    <source>
        <dbReference type="SAM" id="MobiDB-lite"/>
    </source>
</evidence>
<dbReference type="EMBL" id="ABLGCN030000001">
    <property type="protein sequence ID" value="EMM7456151.1"/>
    <property type="molecule type" value="Genomic_DNA"/>
</dbReference>
<proteinExistence type="predicted"/>
<dbReference type="Proteomes" id="UP001169574">
    <property type="component" value="Unassembled WGS sequence"/>
</dbReference>
<gene>
    <name evidence="2" type="ORF">P7U51_000603</name>
</gene>
<comment type="caution">
    <text evidence="2">The sequence shown here is derived from an EMBL/GenBank/DDBJ whole genome shotgun (WGS) entry which is preliminary data.</text>
</comment>
<dbReference type="AlphaFoldDB" id="A0AAN4EQR9"/>
<dbReference type="RefSeq" id="WP_048997921.1">
    <property type="nucleotide sequence ID" value="NZ_CP151202.1"/>
</dbReference>
<dbReference type="NCBIfam" id="NF033650">
    <property type="entry name" value="ANR_neg_reg"/>
    <property type="match status" value="1"/>
</dbReference>
<feature type="region of interest" description="Disordered" evidence="1">
    <location>
        <begin position="1"/>
        <end position="23"/>
    </location>
</feature>
<name>A0AAN4EQR9_CITFR</name>
<feature type="compositionally biased region" description="Basic and acidic residues" evidence="1">
    <location>
        <begin position="7"/>
        <end position="23"/>
    </location>
</feature>
<sequence>MKTLAQKMKEQGKMITERAASEERRGNYKTAQVFWLKSTEYPCSEANMHYRNVRADICQRRSQEVSE</sequence>
<protein>
    <submittedName>
        <fullName evidence="2">ANR family transcriptional regulator</fullName>
    </submittedName>
</protein>
<dbReference type="InterPro" id="IPR047666">
    <property type="entry name" value="ANR_neg_reg"/>
</dbReference>
<organism evidence="2 3">
    <name type="scientific">Citrobacter freundii</name>
    <dbReference type="NCBI Taxonomy" id="546"/>
    <lineage>
        <taxon>Bacteria</taxon>
        <taxon>Pseudomonadati</taxon>
        <taxon>Pseudomonadota</taxon>
        <taxon>Gammaproteobacteria</taxon>
        <taxon>Enterobacterales</taxon>
        <taxon>Enterobacteriaceae</taxon>
        <taxon>Citrobacter</taxon>
        <taxon>Citrobacter freundii complex</taxon>
    </lineage>
</organism>
<evidence type="ECO:0000313" key="3">
    <source>
        <dbReference type="Proteomes" id="UP001169574"/>
    </source>
</evidence>